<evidence type="ECO:0000313" key="2">
    <source>
        <dbReference type="EMBL" id="QRJ63740.1"/>
    </source>
</evidence>
<proteinExistence type="predicted"/>
<sequence>MKRLALLALLVPALSGCVNDGIAMVIDGPDHAISLMRAQPRFWDKRMDLEIVVARLPTCQRRYALQPAPVSSDFKVTVYTTAPNTFLLEQGRHLYLTETETCKGFQKLDVPPPEGKGELLGVFREERGRLAFVAAQPAAPTAKP</sequence>
<keyword evidence="1" id="KW-0732">Signal</keyword>
<accession>A0A974Y384</accession>
<organism evidence="2 3">
    <name type="scientific">Azospira restricta</name>
    <dbReference type="NCBI Taxonomy" id="404405"/>
    <lineage>
        <taxon>Bacteria</taxon>
        <taxon>Pseudomonadati</taxon>
        <taxon>Pseudomonadota</taxon>
        <taxon>Betaproteobacteria</taxon>
        <taxon>Rhodocyclales</taxon>
        <taxon>Rhodocyclaceae</taxon>
        <taxon>Azospira</taxon>
    </lineage>
</organism>
<keyword evidence="3" id="KW-1185">Reference proteome</keyword>
<feature type="signal peptide" evidence="1">
    <location>
        <begin position="1"/>
        <end position="20"/>
    </location>
</feature>
<evidence type="ECO:0008006" key="4">
    <source>
        <dbReference type="Google" id="ProtNLM"/>
    </source>
</evidence>
<evidence type="ECO:0000313" key="3">
    <source>
        <dbReference type="Proteomes" id="UP000663444"/>
    </source>
</evidence>
<dbReference type="EMBL" id="CP064781">
    <property type="protein sequence ID" value="QRJ63740.1"/>
    <property type="molecule type" value="Genomic_DNA"/>
</dbReference>
<dbReference type="RefSeq" id="WP_203387272.1">
    <property type="nucleotide sequence ID" value="NZ_CP064781.1"/>
</dbReference>
<dbReference type="Proteomes" id="UP000663444">
    <property type="component" value="Chromosome"/>
</dbReference>
<dbReference type="AlphaFoldDB" id="A0A974Y384"/>
<reference evidence="2" key="1">
    <citation type="submission" date="2020-11" db="EMBL/GenBank/DDBJ databases">
        <title>Azospira restricta DSM 18626 genome sequence.</title>
        <authorList>
            <person name="Moe W.M."/>
        </authorList>
    </citation>
    <scope>NUCLEOTIDE SEQUENCE</scope>
    <source>
        <strain evidence="2">DSM 18626</strain>
    </source>
</reference>
<dbReference type="PROSITE" id="PS51257">
    <property type="entry name" value="PROKAR_LIPOPROTEIN"/>
    <property type="match status" value="1"/>
</dbReference>
<protein>
    <recommendedName>
        <fullName evidence="4">Lipoprotein</fullName>
    </recommendedName>
</protein>
<gene>
    <name evidence="2" type="ORF">IWH25_18715</name>
</gene>
<feature type="chain" id="PRO_5037998190" description="Lipoprotein" evidence="1">
    <location>
        <begin position="21"/>
        <end position="144"/>
    </location>
</feature>
<evidence type="ECO:0000256" key="1">
    <source>
        <dbReference type="SAM" id="SignalP"/>
    </source>
</evidence>
<name>A0A974Y384_9RHOO</name>
<dbReference type="KEGG" id="ares:IWH25_18715"/>